<keyword evidence="3" id="KW-0732">Signal</keyword>
<reference evidence="5" key="1">
    <citation type="submission" date="2016-10" db="EMBL/GenBank/DDBJ databases">
        <authorList>
            <person name="Varghese N."/>
            <person name="Submissions S."/>
        </authorList>
    </citation>
    <scope>NUCLEOTIDE SEQUENCE [LARGE SCALE GENOMIC DNA]</scope>
    <source>
        <strain evidence="5">IBRC-M 10403</strain>
    </source>
</reference>
<feature type="chain" id="PRO_5011620392" evidence="3">
    <location>
        <begin position="25"/>
        <end position="521"/>
    </location>
</feature>
<keyword evidence="2" id="KW-0812">Transmembrane</keyword>
<name>A0A1G6XY41_9PSEU</name>
<gene>
    <name evidence="4" type="ORF">SAMN05216174_11930</name>
</gene>
<dbReference type="STRING" id="1271860.SAMN05216174_11930"/>
<dbReference type="Proteomes" id="UP000199501">
    <property type="component" value="Unassembled WGS sequence"/>
</dbReference>
<evidence type="ECO:0000313" key="4">
    <source>
        <dbReference type="EMBL" id="SDD82357.1"/>
    </source>
</evidence>
<evidence type="ECO:0000256" key="2">
    <source>
        <dbReference type="SAM" id="Phobius"/>
    </source>
</evidence>
<keyword evidence="2" id="KW-0472">Membrane</keyword>
<evidence type="ECO:0000256" key="1">
    <source>
        <dbReference type="SAM" id="MobiDB-lite"/>
    </source>
</evidence>
<feature type="compositionally biased region" description="Pro residues" evidence="1">
    <location>
        <begin position="30"/>
        <end position="43"/>
    </location>
</feature>
<feature type="region of interest" description="Disordered" evidence="1">
    <location>
        <begin position="27"/>
        <end position="53"/>
    </location>
</feature>
<dbReference type="AlphaFoldDB" id="A0A1G6XY41"/>
<evidence type="ECO:0000313" key="5">
    <source>
        <dbReference type="Proteomes" id="UP000199501"/>
    </source>
</evidence>
<accession>A0A1G6XY41</accession>
<keyword evidence="5" id="KW-1185">Reference proteome</keyword>
<feature type="signal peptide" evidence="3">
    <location>
        <begin position="1"/>
        <end position="24"/>
    </location>
</feature>
<protein>
    <submittedName>
        <fullName evidence="4">Uncharacterized protein</fullName>
    </submittedName>
</protein>
<dbReference type="EMBL" id="FMZZ01000019">
    <property type="protein sequence ID" value="SDD82357.1"/>
    <property type="molecule type" value="Genomic_DNA"/>
</dbReference>
<sequence>MPRRLPVVLVTGSVLALWAAPAAAQVATTPVPPPANPSAPPASAPVGPRPLGRAVGDAGTGLAVVRVLPNSAPTKTIMPGAGDKLPRQPAVEVGFGLAGAQANSEAYLSYEKAIAQAAPGGVAVGGAGPQAPGALAQTAPPGNQEPRTGGISPPATPLVKAGALSGSVRARWSDTLGPCVGTIADSTTELASLSALNAIPTLPGVTDLTGVFDAPGLDAAGDRAVVDGLKRLTGPLSTLGGVLGDQSALLSLPNTLSARSVVELVDIPGSANKAVQSTSTLRVASVKVLAGTPFEVSVNVVSQPTLRVTSTGDATTSSVAYTAPVLEVVQGGKSLGRLDAANPELDIPVGIPLPGALPGLDDLPIVGALLADGKGVQEALANGLKKLDLGVLRLSVAGLSEKREQATEPFHGYRLGATARMLDLRVLPTDALGLPNLPPALARVSLGEQVARAFAPTGGVVCGTATQTPQSPPAPAPQGMATPPLAYTTAAYHSVPLFWTGTALLLVGVVLVAALPRRRKT</sequence>
<proteinExistence type="predicted"/>
<feature type="transmembrane region" description="Helical" evidence="2">
    <location>
        <begin position="497"/>
        <end position="515"/>
    </location>
</feature>
<keyword evidence="2" id="KW-1133">Transmembrane helix</keyword>
<organism evidence="4 5">
    <name type="scientific">Actinokineospora iranica</name>
    <dbReference type="NCBI Taxonomy" id="1271860"/>
    <lineage>
        <taxon>Bacteria</taxon>
        <taxon>Bacillati</taxon>
        <taxon>Actinomycetota</taxon>
        <taxon>Actinomycetes</taxon>
        <taxon>Pseudonocardiales</taxon>
        <taxon>Pseudonocardiaceae</taxon>
        <taxon>Actinokineospora</taxon>
    </lineage>
</organism>
<evidence type="ECO:0000256" key="3">
    <source>
        <dbReference type="SAM" id="SignalP"/>
    </source>
</evidence>
<dbReference type="RefSeq" id="WP_175483072.1">
    <property type="nucleotide sequence ID" value="NZ_FMZZ01000019.1"/>
</dbReference>